<gene>
    <name evidence="1" type="ORF">F0U83_10635</name>
</gene>
<organism evidence="1 2">
    <name type="scientific">Neptunomonas concharum</name>
    <dbReference type="NCBI Taxonomy" id="1031538"/>
    <lineage>
        <taxon>Bacteria</taxon>
        <taxon>Pseudomonadati</taxon>
        <taxon>Pseudomonadota</taxon>
        <taxon>Gammaproteobacteria</taxon>
        <taxon>Oceanospirillales</taxon>
        <taxon>Oceanospirillaceae</taxon>
        <taxon>Neptunomonas</taxon>
    </lineage>
</organism>
<keyword evidence="2" id="KW-1185">Reference proteome</keyword>
<name>A0A5P1RD03_9GAMM</name>
<dbReference type="EMBL" id="CP043869">
    <property type="protein sequence ID" value="QEQ97131.1"/>
    <property type="molecule type" value="Genomic_DNA"/>
</dbReference>
<protein>
    <submittedName>
        <fullName evidence="1">Uncharacterized protein</fullName>
    </submittedName>
</protein>
<accession>A0A5P1RD03</accession>
<dbReference type="KEGG" id="ncu:F0U83_10635"/>
<dbReference type="RefSeq" id="WP_138987559.1">
    <property type="nucleotide sequence ID" value="NZ_CP043869.1"/>
</dbReference>
<dbReference type="OrthoDB" id="6121588at2"/>
<evidence type="ECO:0000313" key="1">
    <source>
        <dbReference type="EMBL" id="QEQ97131.1"/>
    </source>
</evidence>
<dbReference type="AlphaFoldDB" id="A0A5P1RD03"/>
<evidence type="ECO:0000313" key="2">
    <source>
        <dbReference type="Proteomes" id="UP000324760"/>
    </source>
</evidence>
<reference evidence="1 2" key="1">
    <citation type="journal article" date="2019" name="Biochem. Eng. J.">
        <title>Metabolic engineering of the marine bacteria Neptunomonas concharum for the production of acetoin and meso-2,3-butanediol from acetate.</title>
        <authorList>
            <person name="Li W."/>
            <person name="Pu N."/>
            <person name="Liu C.-X."/>
            <person name="Yuan Q.-P."/>
            <person name="Li Z.-J."/>
        </authorList>
    </citation>
    <scope>NUCLEOTIDE SEQUENCE [LARGE SCALE GENOMIC DNA]</scope>
    <source>
        <strain evidence="1 2">JCM17730</strain>
    </source>
</reference>
<proteinExistence type="predicted"/>
<dbReference type="Proteomes" id="UP000324760">
    <property type="component" value="Chromosome"/>
</dbReference>
<sequence length="74" mass="8662">MTEEEFLSILQSYSIEQLDQFQTQLGKKIEEIKWERARQKSAVKVPPRTSNDISKMAEEMGLDISSLMREISKR</sequence>